<dbReference type="PANTHER" id="PTHR43133">
    <property type="entry name" value="RNA POLYMERASE ECF-TYPE SIGMA FACTO"/>
    <property type="match status" value="1"/>
</dbReference>
<feature type="domain" description="RNA polymerase sigma factor 70 region 4 type 2" evidence="6">
    <location>
        <begin position="107"/>
        <end position="159"/>
    </location>
</feature>
<dbReference type="CDD" id="cd06171">
    <property type="entry name" value="Sigma70_r4"/>
    <property type="match status" value="1"/>
</dbReference>
<sequence>MLALTHEGLYREHHSWLKGWLRGRLGYCSDRAADFAQETFLRILQAGERPPELEQPRQYLATIARGLLVDHFRRQDLERAYLAELASLPEAAQPSLEERAILLETLLEIDRMLDGLGTKAKRAFLLSQLDGWSYAEIATELGVSVSSVKKYMQKAVLQCLQCL</sequence>
<evidence type="ECO:0000259" key="6">
    <source>
        <dbReference type="Pfam" id="PF08281"/>
    </source>
</evidence>
<evidence type="ECO:0000256" key="3">
    <source>
        <dbReference type="ARBA" id="ARBA00023082"/>
    </source>
</evidence>
<dbReference type="Gene3D" id="1.10.10.10">
    <property type="entry name" value="Winged helix-like DNA-binding domain superfamily/Winged helix DNA-binding domain"/>
    <property type="match status" value="1"/>
</dbReference>
<dbReference type="NCBIfam" id="TIGR02937">
    <property type="entry name" value="sigma70-ECF"/>
    <property type="match status" value="1"/>
</dbReference>
<dbReference type="SUPFAM" id="SSF88946">
    <property type="entry name" value="Sigma2 domain of RNA polymerase sigma factors"/>
    <property type="match status" value="1"/>
</dbReference>
<evidence type="ECO:0000313" key="7">
    <source>
        <dbReference type="EMBL" id="NSL54950.1"/>
    </source>
</evidence>
<dbReference type="RefSeq" id="WP_170021443.1">
    <property type="nucleotide sequence ID" value="NZ_JABCSC020000002.1"/>
</dbReference>
<evidence type="ECO:0000256" key="1">
    <source>
        <dbReference type="ARBA" id="ARBA00010641"/>
    </source>
</evidence>
<keyword evidence="2" id="KW-0805">Transcription regulation</keyword>
<feature type="domain" description="RNA polymerase sigma-70 region 2" evidence="5">
    <location>
        <begin position="9"/>
        <end position="76"/>
    </location>
</feature>
<accession>A0ABX2IE75</accession>
<dbReference type="EMBL" id="JABCSC020000002">
    <property type="protein sequence ID" value="NSL54950.1"/>
    <property type="molecule type" value="Genomic_DNA"/>
</dbReference>
<dbReference type="NCBIfam" id="NF007232">
    <property type="entry name" value="PRK09651.1"/>
    <property type="match status" value="1"/>
</dbReference>
<keyword evidence="8" id="KW-1185">Reference proteome</keyword>
<evidence type="ECO:0000259" key="5">
    <source>
        <dbReference type="Pfam" id="PF04542"/>
    </source>
</evidence>
<dbReference type="SUPFAM" id="SSF88659">
    <property type="entry name" value="Sigma3 and sigma4 domains of RNA polymerase sigma factors"/>
    <property type="match status" value="1"/>
</dbReference>
<organism evidence="7 8">
    <name type="scientific">Uliginosibacterium aquaticum</name>
    <dbReference type="NCBI Taxonomy" id="2731212"/>
    <lineage>
        <taxon>Bacteria</taxon>
        <taxon>Pseudomonadati</taxon>
        <taxon>Pseudomonadota</taxon>
        <taxon>Betaproteobacteria</taxon>
        <taxon>Rhodocyclales</taxon>
        <taxon>Zoogloeaceae</taxon>
        <taxon>Uliginosibacterium</taxon>
    </lineage>
</organism>
<proteinExistence type="inferred from homology"/>
<dbReference type="Gene3D" id="1.10.1740.10">
    <property type="match status" value="1"/>
</dbReference>
<dbReference type="InterPro" id="IPR039425">
    <property type="entry name" value="RNA_pol_sigma-70-like"/>
</dbReference>
<reference evidence="7 8" key="1">
    <citation type="submission" date="2020-06" db="EMBL/GenBank/DDBJ databases">
        <title>Draft genome of Uliginosibacterium sp. IMCC34675.</title>
        <authorList>
            <person name="Song J."/>
        </authorList>
    </citation>
    <scope>NUCLEOTIDE SEQUENCE [LARGE SCALE GENOMIC DNA]</scope>
    <source>
        <strain evidence="7 8">IMCC34675</strain>
    </source>
</reference>
<dbReference type="InterPro" id="IPR014284">
    <property type="entry name" value="RNA_pol_sigma-70_dom"/>
</dbReference>
<dbReference type="Pfam" id="PF04542">
    <property type="entry name" value="Sigma70_r2"/>
    <property type="match status" value="1"/>
</dbReference>
<evidence type="ECO:0000313" key="8">
    <source>
        <dbReference type="Proteomes" id="UP000778523"/>
    </source>
</evidence>
<dbReference type="PANTHER" id="PTHR43133:SF63">
    <property type="entry name" value="RNA POLYMERASE SIGMA FACTOR FECI-RELATED"/>
    <property type="match status" value="1"/>
</dbReference>
<dbReference type="InterPro" id="IPR007627">
    <property type="entry name" value="RNA_pol_sigma70_r2"/>
</dbReference>
<evidence type="ECO:0000256" key="4">
    <source>
        <dbReference type="ARBA" id="ARBA00023163"/>
    </source>
</evidence>
<protein>
    <submittedName>
        <fullName evidence="7">Sigma-70 family RNA polymerase sigma factor</fullName>
    </submittedName>
</protein>
<evidence type="ECO:0000256" key="2">
    <source>
        <dbReference type="ARBA" id="ARBA00023015"/>
    </source>
</evidence>
<dbReference type="InterPro" id="IPR013324">
    <property type="entry name" value="RNA_pol_sigma_r3/r4-like"/>
</dbReference>
<dbReference type="Pfam" id="PF08281">
    <property type="entry name" value="Sigma70_r4_2"/>
    <property type="match status" value="1"/>
</dbReference>
<comment type="similarity">
    <text evidence="1">Belongs to the sigma-70 factor family. ECF subfamily.</text>
</comment>
<dbReference type="InterPro" id="IPR036388">
    <property type="entry name" value="WH-like_DNA-bd_sf"/>
</dbReference>
<name>A0ABX2IE75_9RHOO</name>
<dbReference type="InterPro" id="IPR013325">
    <property type="entry name" value="RNA_pol_sigma_r2"/>
</dbReference>
<comment type="caution">
    <text evidence="7">The sequence shown here is derived from an EMBL/GenBank/DDBJ whole genome shotgun (WGS) entry which is preliminary data.</text>
</comment>
<keyword evidence="3" id="KW-0731">Sigma factor</keyword>
<dbReference type="InterPro" id="IPR013249">
    <property type="entry name" value="RNA_pol_sigma70_r4_t2"/>
</dbReference>
<dbReference type="Proteomes" id="UP000778523">
    <property type="component" value="Unassembled WGS sequence"/>
</dbReference>
<gene>
    <name evidence="7" type="ORF">HJ583_007935</name>
</gene>
<keyword evidence="4" id="KW-0804">Transcription</keyword>
<dbReference type="NCBIfam" id="NF009180">
    <property type="entry name" value="PRK12528.1"/>
    <property type="match status" value="1"/>
</dbReference>